<reference evidence="1" key="1">
    <citation type="submission" date="2022-04" db="EMBL/GenBank/DDBJ databases">
        <title>Genome of the entomopathogenic fungus Entomophthora muscae.</title>
        <authorList>
            <person name="Elya C."/>
            <person name="Lovett B.R."/>
            <person name="Lee E."/>
            <person name="Macias A.M."/>
            <person name="Hajek A.E."/>
            <person name="De Bivort B.L."/>
            <person name="Kasson M.T."/>
            <person name="De Fine Licht H.H."/>
            <person name="Stajich J.E."/>
        </authorList>
    </citation>
    <scope>NUCLEOTIDE SEQUENCE</scope>
    <source>
        <strain evidence="1">Berkeley</strain>
    </source>
</reference>
<dbReference type="EMBL" id="QTSX02001433">
    <property type="protein sequence ID" value="KAJ9082410.1"/>
    <property type="molecule type" value="Genomic_DNA"/>
</dbReference>
<sequence>MAKASIRRVGLPKGLPKLIIDTKVDSTPVILSNFIHTKSAPTSAPIKVLPGLYLGNERHASDKELLLSLGIGSVLNVAVEVAGWPELSASHLSLGWTHNQCDIISSFEKAFSFIDNGRASSILVHCQEGISRSASLIIAYLMRTLGLSASQAYSFLKSKSPAISPNINLFSQLIQYEHKILPKCSIQDNTFCLTPVAVKRQISSCIA</sequence>
<protein>
    <submittedName>
        <fullName evidence="1">Uncharacterized protein</fullName>
    </submittedName>
</protein>
<evidence type="ECO:0000313" key="2">
    <source>
        <dbReference type="Proteomes" id="UP001165960"/>
    </source>
</evidence>
<dbReference type="Proteomes" id="UP001165960">
    <property type="component" value="Unassembled WGS sequence"/>
</dbReference>
<accession>A0ACC2U6R1</accession>
<proteinExistence type="predicted"/>
<gene>
    <name evidence="1" type="ORF">DSO57_1004976</name>
</gene>
<keyword evidence="2" id="KW-1185">Reference proteome</keyword>
<comment type="caution">
    <text evidence="1">The sequence shown here is derived from an EMBL/GenBank/DDBJ whole genome shotgun (WGS) entry which is preliminary data.</text>
</comment>
<name>A0ACC2U6R1_9FUNG</name>
<organism evidence="1 2">
    <name type="scientific">Entomophthora muscae</name>
    <dbReference type="NCBI Taxonomy" id="34485"/>
    <lineage>
        <taxon>Eukaryota</taxon>
        <taxon>Fungi</taxon>
        <taxon>Fungi incertae sedis</taxon>
        <taxon>Zoopagomycota</taxon>
        <taxon>Entomophthoromycotina</taxon>
        <taxon>Entomophthoromycetes</taxon>
        <taxon>Entomophthorales</taxon>
        <taxon>Entomophthoraceae</taxon>
        <taxon>Entomophthora</taxon>
    </lineage>
</organism>
<evidence type="ECO:0000313" key="1">
    <source>
        <dbReference type="EMBL" id="KAJ9082410.1"/>
    </source>
</evidence>